<sequence length="94" mass="10030">MNDDIIERLKQGGVEIFGDNGELIVIAGPGVLSDFLNATALRHFSHAFNPEARGKAPAPAVSARSAVQETGAACPWQIRGHVYCENGELMTINP</sequence>
<protein>
    <submittedName>
        <fullName evidence="1">Uncharacterized protein</fullName>
    </submittedName>
</protein>
<proteinExistence type="predicted"/>
<name>A0A7T5R3V7_9BACT</name>
<organism evidence="1 2">
    <name type="scientific">Micavibrio aeruginosavorus</name>
    <dbReference type="NCBI Taxonomy" id="349221"/>
    <lineage>
        <taxon>Bacteria</taxon>
        <taxon>Pseudomonadati</taxon>
        <taxon>Bdellovibrionota</taxon>
        <taxon>Bdellovibrionia</taxon>
        <taxon>Bdellovibrionales</taxon>
        <taxon>Pseudobdellovibrionaceae</taxon>
        <taxon>Micavibrio</taxon>
    </lineage>
</organism>
<dbReference type="Proteomes" id="UP000595362">
    <property type="component" value="Chromosome"/>
</dbReference>
<dbReference type="AlphaFoldDB" id="A0A7T5R3V7"/>
<reference evidence="1 2" key="1">
    <citation type="submission" date="2020-07" db="EMBL/GenBank/DDBJ databases">
        <title>Huge and variable diversity of episymbiotic CPR bacteria and DPANN archaea in groundwater ecosystems.</title>
        <authorList>
            <person name="He C.Y."/>
            <person name="Keren R."/>
            <person name="Whittaker M."/>
            <person name="Farag I.F."/>
            <person name="Doudna J."/>
            <person name="Cate J.H.D."/>
            <person name="Banfield J.F."/>
        </authorList>
    </citation>
    <scope>NUCLEOTIDE SEQUENCE [LARGE SCALE GENOMIC DNA]</scope>
    <source>
        <strain evidence="1">NC_groundwater_70_Ag_B-0.1um_54_66</strain>
    </source>
</reference>
<dbReference type="EMBL" id="CP066681">
    <property type="protein sequence ID" value="QQG37052.1"/>
    <property type="molecule type" value="Genomic_DNA"/>
</dbReference>
<accession>A0A7T5R3V7</accession>
<evidence type="ECO:0000313" key="2">
    <source>
        <dbReference type="Proteomes" id="UP000595362"/>
    </source>
</evidence>
<gene>
    <name evidence="1" type="ORF">HYS17_04615</name>
</gene>
<evidence type="ECO:0000313" key="1">
    <source>
        <dbReference type="EMBL" id="QQG37052.1"/>
    </source>
</evidence>